<evidence type="ECO:0000313" key="1">
    <source>
        <dbReference type="EMBL" id="ETR74377.1"/>
    </source>
</evidence>
<gene>
    <name evidence="1" type="ORF">OMM_06370</name>
</gene>
<accession>A0A1V1PHN4</accession>
<name>A0A1V1PHN4_9BACT</name>
<organism evidence="1 2">
    <name type="scientific">Candidatus Magnetoglobus multicellularis str. Araruama</name>
    <dbReference type="NCBI Taxonomy" id="890399"/>
    <lineage>
        <taxon>Bacteria</taxon>
        <taxon>Pseudomonadati</taxon>
        <taxon>Thermodesulfobacteriota</taxon>
        <taxon>Desulfobacteria</taxon>
        <taxon>Desulfobacterales</taxon>
        <taxon>Desulfobacteraceae</taxon>
        <taxon>Candidatus Magnetoglobus</taxon>
    </lineage>
</organism>
<dbReference type="Proteomes" id="UP000189670">
    <property type="component" value="Unassembled WGS sequence"/>
</dbReference>
<protein>
    <submittedName>
        <fullName evidence="1">Uncharacterized protein</fullName>
    </submittedName>
</protein>
<dbReference type="AlphaFoldDB" id="A0A1V1PHN4"/>
<evidence type="ECO:0000313" key="2">
    <source>
        <dbReference type="Proteomes" id="UP000189670"/>
    </source>
</evidence>
<proteinExistence type="predicted"/>
<reference evidence="2" key="1">
    <citation type="submission" date="2012-11" db="EMBL/GenBank/DDBJ databases">
        <authorList>
            <person name="Lucero-Rivera Y.E."/>
            <person name="Tovar-Ramirez D."/>
        </authorList>
    </citation>
    <scope>NUCLEOTIDE SEQUENCE [LARGE SCALE GENOMIC DNA]</scope>
    <source>
        <strain evidence="2">Araruama</strain>
    </source>
</reference>
<dbReference type="EMBL" id="ATBP01000009">
    <property type="protein sequence ID" value="ETR74377.1"/>
    <property type="molecule type" value="Genomic_DNA"/>
</dbReference>
<sequence length="121" mass="14096">MKTDKEIFKIFTAYPKYLFQSAGIRIKSTYTMASVTLKEFERRTDGVMKPADPNEPTYVMEFQAQLDNDIYHRHTMEMASYAMMHKGCKVRGILVFLHKRLDPKTDPIAKRCQNKLSKGIL</sequence>
<dbReference type="Pfam" id="PF11103">
    <property type="entry name" value="DUF2887"/>
    <property type="match status" value="1"/>
</dbReference>
<dbReference type="InterPro" id="IPR022573">
    <property type="entry name" value="DUF2887"/>
</dbReference>
<comment type="caution">
    <text evidence="1">The sequence shown here is derived from an EMBL/GenBank/DDBJ whole genome shotgun (WGS) entry which is preliminary data.</text>
</comment>